<feature type="region of interest" description="Disordered" evidence="1">
    <location>
        <begin position="1207"/>
        <end position="1226"/>
    </location>
</feature>
<feature type="region of interest" description="Disordered" evidence="1">
    <location>
        <begin position="683"/>
        <end position="711"/>
    </location>
</feature>
<feature type="compositionally biased region" description="Basic and acidic residues" evidence="1">
    <location>
        <begin position="619"/>
        <end position="637"/>
    </location>
</feature>
<gene>
    <name evidence="2" type="ORF">PVBG_03456</name>
</gene>
<proteinExistence type="predicted"/>
<evidence type="ECO:0000313" key="2">
    <source>
        <dbReference type="EMBL" id="KMZ85991.1"/>
    </source>
</evidence>
<feature type="compositionally biased region" description="Polar residues" evidence="1">
    <location>
        <begin position="76"/>
        <end position="86"/>
    </location>
</feature>
<feature type="region of interest" description="Disordered" evidence="1">
    <location>
        <begin position="953"/>
        <end position="1030"/>
    </location>
</feature>
<feature type="region of interest" description="Disordered" evidence="1">
    <location>
        <begin position="599"/>
        <end position="647"/>
    </location>
</feature>
<organism evidence="2 3">
    <name type="scientific">Plasmodium vivax (strain Brazil I)</name>
    <dbReference type="NCBI Taxonomy" id="1033975"/>
    <lineage>
        <taxon>Eukaryota</taxon>
        <taxon>Sar</taxon>
        <taxon>Alveolata</taxon>
        <taxon>Apicomplexa</taxon>
        <taxon>Aconoidasida</taxon>
        <taxon>Haemosporida</taxon>
        <taxon>Plasmodiidae</taxon>
        <taxon>Plasmodium</taxon>
        <taxon>Plasmodium (Plasmodium)</taxon>
    </lineage>
</organism>
<feature type="region of interest" description="Disordered" evidence="1">
    <location>
        <begin position="58"/>
        <end position="128"/>
    </location>
</feature>
<dbReference type="Proteomes" id="UP000053327">
    <property type="component" value="Unassembled WGS sequence"/>
</dbReference>
<dbReference type="OrthoDB" id="392829at2759"/>
<sequence>MNELRELSKKVRENTTAKKEEKKNEPEIKNLFENFLSNNSINYLSSFINKTNGVDKLGENDAGGGNPQGGDHLENARQSGENQAGGSKQEYCEPTAEQGRYPQEDGPPGKKHPSEKKKKHRDELEGHTVESKNVSLSHINVKKILQNKKSVDFKDLNKLINFFNEEIMERSKKLEKFMNKNKIKNDYSEQILMIEKFNREMRIIEKNFSQKDPLYQLYLMKKEKKKSYESLVFFKNFFNCLSNYLHLSDKAETNYKKLKIWKALLYLRNCKTHILLIRAILKSAKGGDVDGGASKMKREQLNMEEGTPSDGPPQLDDATPLGKSNEAEKFKDILGNETNCDGTPTDNHHDKKLMEDLKSIFLTDSAEKTLHEKPTLMKDIKMKYDHLLNNLRCIVRVTFEKMFLFNGKMQIYKYVYLNPRDIFSEKEENTQGQKISYVMFWHLAYILKMHREYLEEIKKHLFFNLFKLMVLFYCLAKNVNWKKVINSLHQMGRKSHSLNYRDVKKFVSTVAQKGDVDLCTPDCCNHFGTFKRFLFCERDGRTSAGEGEDGGGANDPFTALCLSDYIIEHEDSVVIDMEKFFGNFLESLEGAQKVKQPGFFPPEGLSPFQGGKVNLEGADDLKSDQGKGSQESDDRGATPEFGLGTPHELRKGAERANFFTALSRCLFEFHAVAELLFVESGQKGKAEEEEEAGEAGEAGEADETGETGEPPLDIAIEEGACAGELKGAFDFYFGGQKGEQNGGETYFVEYQLEAREQGRLNNMKEKIRGKYERGGENGSGEQGKFEHEEGANASEPPSEGPPFSHYMLNKELNENLFTYFHQMNRKRNNFNHIFDVYFMYRWKKEEKKFDQLVQKIFKKNFHHYLERIYSILREMLLFKKGGEYILVDSSVDDYLCNVFFDEDNNYSLKNVEGVTYHSVVQFVEEGQGALKKALQEKVEKIIAQKNMHTRGMTGGKTYWVEETPGEEIPGGGKSRKGLPPGGGVKQTVLSKKGEKDTSGGGNQVGYVDDEEEKKDKCPQDGEGDVAETPTTEKTILRVTAQQDRIDCMRIHKNLLYIIFVVYQIVHFSYEVLLGMKGTEWRHPSAHKIEGGKNEGQKRRQIIAINTVLFCYKIVKYIYDAFLSYCFFTFRFSCFPKVPCANEFLLSVINDNIFLKKVLQNVHSVFLHHKHLFNLTMCAEEIISFKSVDLKGDGGLWKRGSNEWVDEQHIKGDNTPEGEKNGRRDPILKSAKLPSEGYFPERRGEKKKKSCPPKEHFHCINKMSVLKKIHLYIDKFQINLNFFKNMFVKIYKDKFTRLLQKDTLFMEEQFLISTSKIVNIIFEFFQIQDLCRIAHTDITLRLVDYFFFLINAQVYSFARERGRIDEEERQLLYDKFVFAQNSLSFVLRSYGDNCGEQKNHAHPEENYFLRITDELPFSLTNLKKNKALFLLLFCKVKQILNAKKGILEMNDAKMVQALLASNPYAYEDENYDAILNEFK</sequence>
<dbReference type="EMBL" id="KQ234828">
    <property type="protein sequence ID" value="KMZ85991.1"/>
    <property type="molecule type" value="Genomic_DNA"/>
</dbReference>
<feature type="compositionally biased region" description="Acidic residues" evidence="1">
    <location>
        <begin position="687"/>
        <end position="706"/>
    </location>
</feature>
<feature type="region of interest" description="Disordered" evidence="1">
    <location>
        <begin position="302"/>
        <end position="322"/>
    </location>
</feature>
<accession>A0A0J9ST25</accession>
<name>A0A0J9ST25_PLAV1</name>
<feature type="compositionally biased region" description="Basic residues" evidence="1">
    <location>
        <begin position="109"/>
        <end position="120"/>
    </location>
</feature>
<reference evidence="2 3" key="1">
    <citation type="submission" date="2011-08" db="EMBL/GenBank/DDBJ databases">
        <title>The Genome Sequence of Plasmodium vivax Brazil I.</title>
        <authorList>
            <consortium name="The Broad Institute Genome Sequencing Platform"/>
            <consortium name="The Broad Institute Genome Sequencing Center for Infectious Disease"/>
            <person name="Neafsey D."/>
            <person name="Carlton J."/>
            <person name="Barnwell J."/>
            <person name="Collins W."/>
            <person name="Escalante A."/>
            <person name="Mullikin J."/>
            <person name="Saul A."/>
            <person name="Guigo R."/>
            <person name="Camara F."/>
            <person name="Young S.K."/>
            <person name="Zeng Q."/>
            <person name="Gargeya S."/>
            <person name="Fitzgerald M."/>
            <person name="Haas B."/>
            <person name="Abouelleil A."/>
            <person name="Alvarado L."/>
            <person name="Arachchi H.M."/>
            <person name="Berlin A."/>
            <person name="Brown A."/>
            <person name="Chapman S.B."/>
            <person name="Chen Z."/>
            <person name="Dunbar C."/>
            <person name="Freedman E."/>
            <person name="Gearin G."/>
            <person name="Gellesch M."/>
            <person name="Goldberg J."/>
            <person name="Griggs A."/>
            <person name="Gujja S."/>
            <person name="Heiman D."/>
            <person name="Howarth C."/>
            <person name="Larson L."/>
            <person name="Lui A."/>
            <person name="MacDonald P.J.P."/>
            <person name="Montmayeur A."/>
            <person name="Murphy C."/>
            <person name="Neiman D."/>
            <person name="Pearson M."/>
            <person name="Priest M."/>
            <person name="Roberts A."/>
            <person name="Saif S."/>
            <person name="Shea T."/>
            <person name="Shenoy N."/>
            <person name="Sisk P."/>
            <person name="Stolte C."/>
            <person name="Sykes S."/>
            <person name="Wortman J."/>
            <person name="Nusbaum C."/>
            <person name="Birren B."/>
        </authorList>
    </citation>
    <scope>NUCLEOTIDE SEQUENCE [LARGE SCALE GENOMIC DNA]</scope>
    <source>
        <strain evidence="2 3">Brazil I</strain>
    </source>
</reference>
<feature type="region of interest" description="Disordered" evidence="1">
    <location>
        <begin position="1"/>
        <end position="25"/>
    </location>
</feature>
<feature type="region of interest" description="Disordered" evidence="1">
    <location>
        <begin position="769"/>
        <end position="801"/>
    </location>
</feature>
<evidence type="ECO:0000256" key="1">
    <source>
        <dbReference type="SAM" id="MobiDB-lite"/>
    </source>
</evidence>
<protein>
    <submittedName>
        <fullName evidence="2">Uncharacterized protein</fullName>
    </submittedName>
</protein>
<evidence type="ECO:0000313" key="3">
    <source>
        <dbReference type="Proteomes" id="UP000053327"/>
    </source>
</evidence>